<keyword evidence="5 6" id="KW-0539">Nucleus</keyword>
<feature type="compositionally biased region" description="Basic and acidic residues" evidence="8">
    <location>
        <begin position="166"/>
        <end position="179"/>
    </location>
</feature>
<dbReference type="InterPro" id="IPR015943">
    <property type="entry name" value="WD40/YVTN_repeat-like_dom_sf"/>
</dbReference>
<comment type="caution">
    <text evidence="10">The sequence shown here is derived from an EMBL/GenBank/DDBJ whole genome shotgun (WGS) entry which is preliminary data.</text>
</comment>
<gene>
    <name evidence="10" type="ORF">RD792_015993</name>
</gene>
<dbReference type="PANTHER" id="PTHR17605:SF0">
    <property type="entry name" value="RIBOSOME BIOGENESIS PROTEIN BOP1"/>
    <property type="match status" value="1"/>
</dbReference>
<dbReference type="SUPFAM" id="SSF50978">
    <property type="entry name" value="WD40 repeat-like"/>
    <property type="match status" value="1"/>
</dbReference>
<keyword evidence="1 6" id="KW-0690">Ribosome biogenesis</keyword>
<keyword evidence="3 7" id="KW-0853">WD repeat</keyword>
<keyword evidence="11" id="KW-1185">Reference proteome</keyword>
<feature type="region of interest" description="Disordered" evidence="8">
    <location>
        <begin position="320"/>
        <end position="341"/>
    </location>
</feature>
<dbReference type="InterPro" id="IPR012953">
    <property type="entry name" value="BOP1_N_dom"/>
</dbReference>
<keyword evidence="4" id="KW-0677">Repeat</keyword>
<dbReference type="InterPro" id="IPR001680">
    <property type="entry name" value="WD40_rpt"/>
</dbReference>
<proteinExistence type="inferred from homology"/>
<dbReference type="HAMAP" id="MF_03027">
    <property type="entry name" value="BOP1"/>
    <property type="match status" value="1"/>
</dbReference>
<dbReference type="InterPro" id="IPR019775">
    <property type="entry name" value="WD40_repeat_CS"/>
</dbReference>
<dbReference type="EMBL" id="JAYDYQ010002688">
    <property type="protein sequence ID" value="KAK4476833.1"/>
    <property type="molecule type" value="Genomic_DNA"/>
</dbReference>
<evidence type="ECO:0000256" key="6">
    <source>
        <dbReference type="HAMAP-Rule" id="MF_03027"/>
    </source>
</evidence>
<evidence type="ECO:0000256" key="5">
    <source>
        <dbReference type="ARBA" id="ARBA00023242"/>
    </source>
</evidence>
<evidence type="ECO:0000256" key="3">
    <source>
        <dbReference type="ARBA" id="ARBA00022574"/>
    </source>
</evidence>
<evidence type="ECO:0000256" key="7">
    <source>
        <dbReference type="PROSITE-ProRule" id="PRU00221"/>
    </source>
</evidence>
<dbReference type="InterPro" id="IPR028598">
    <property type="entry name" value="BOP1/Erb1"/>
</dbReference>
<evidence type="ECO:0000313" key="10">
    <source>
        <dbReference type="EMBL" id="KAK4476833.1"/>
    </source>
</evidence>
<keyword evidence="2 6" id="KW-0698">rRNA processing</keyword>
<accession>A0ABR0CJV2</accession>
<organism evidence="10 11">
    <name type="scientific">Penstemon davidsonii</name>
    <dbReference type="NCBI Taxonomy" id="160366"/>
    <lineage>
        <taxon>Eukaryota</taxon>
        <taxon>Viridiplantae</taxon>
        <taxon>Streptophyta</taxon>
        <taxon>Embryophyta</taxon>
        <taxon>Tracheophyta</taxon>
        <taxon>Spermatophyta</taxon>
        <taxon>Magnoliopsida</taxon>
        <taxon>eudicotyledons</taxon>
        <taxon>Gunneridae</taxon>
        <taxon>Pentapetalae</taxon>
        <taxon>asterids</taxon>
        <taxon>lamiids</taxon>
        <taxon>Lamiales</taxon>
        <taxon>Plantaginaceae</taxon>
        <taxon>Cheloneae</taxon>
        <taxon>Penstemon</taxon>
    </lineage>
</organism>
<evidence type="ECO:0000259" key="9">
    <source>
        <dbReference type="SMART" id="SM01035"/>
    </source>
</evidence>
<dbReference type="InterPro" id="IPR036322">
    <property type="entry name" value="WD40_repeat_dom_sf"/>
</dbReference>
<feature type="compositionally biased region" description="Acidic residues" evidence="8">
    <location>
        <begin position="93"/>
        <end position="104"/>
    </location>
</feature>
<dbReference type="PROSITE" id="PS50294">
    <property type="entry name" value="WD_REPEATS_REGION"/>
    <property type="match status" value="1"/>
</dbReference>
<protein>
    <recommendedName>
        <fullName evidence="6">Ribosome biogenesis protein BOP1 homolog</fullName>
    </recommendedName>
</protein>
<dbReference type="Gene3D" id="2.130.10.10">
    <property type="entry name" value="YVTN repeat-like/Quinoprotein amine dehydrogenase"/>
    <property type="match status" value="2"/>
</dbReference>
<dbReference type="Pfam" id="PF08145">
    <property type="entry name" value="BOP1NT"/>
    <property type="match status" value="1"/>
</dbReference>
<dbReference type="PANTHER" id="PTHR17605">
    <property type="entry name" value="RIBOSOME BIOGENESIS PROTEIN BOP1 BLOCK OF PROLIFERATION 1 PROTEIN"/>
    <property type="match status" value="1"/>
</dbReference>
<feature type="compositionally biased region" description="Acidic residues" evidence="8">
    <location>
        <begin position="57"/>
        <end position="66"/>
    </location>
</feature>
<evidence type="ECO:0000256" key="4">
    <source>
        <dbReference type="ARBA" id="ARBA00022737"/>
    </source>
</evidence>
<sequence>MKAPKRNGSEKPKNENLKKSLEKLKAKNIEETVKRIEDAEETVAGSSEDSPLYPSSEENDDDESLSEDNGSISESGSQQSDLSEDEISVHSSDDDESSGSDDDNPSGGNDDHGSGDSISEDEGNDNGHAEDNLGESDDSREVVEESDSSEDEVTPRNTIGDVPLEWYKDEEHIGYDRAGKKIKKKERQSKLDSFLASVDDSKNWRKIYDEYNDEEVELTKEETKLIRRLLKGKAPHADFDPYAPYVDWFAWDGAKHPLSNAPEPKRRFIPSKWESKTVLRYVRAIRKGLIKFDDKPKEEPKFYALWDDSTSAERQGLAYIPAPKPKLPGHEESYNPSPEYIPTQEEINSYQLMFEEDQPKFIPKQFNSLRSVPSYDKAVQETFDRCLDLYLCPRVRKKRINIDPESLKPKLPSRKDLKPYPTTCYLEYKGHTGPIMSISTDPTGQWIASGSTDGTVRIWEVETGRCLRVWDIGETIAEVAWNPLPELPILAVAAGEDVFILNTKVGSGEQQEKIDELLNVDNQVATVESDTNASVVSWGHYDKHGGIRLKHFKTKGIPVSIAFHPTRSIFFTATKKVVRVYDLLKQKLIKKLDAGVREISSIAIHPGGDNAIVGSTDGKLCWFDMDLSTRPYKVLRSSRNPEKGNIISCEPLISLCSMNCCGSSMTLLIQMIRCHPKDITRVAYHRSYPLFASCSDDCTSYVFHGMVYSDMNQNPLIVPLEILRGHATAGGRGNCLCSFISMSEWKSVWIENFSCSYFFP</sequence>
<reference evidence="10 11" key="1">
    <citation type="journal article" date="2023" name="bioRxiv">
        <title>Genome report: Whole genome sequence and annotation of Penstemon davidsonii.</title>
        <authorList>
            <person name="Ostevik K.L."/>
            <person name="Alabady M."/>
            <person name="Zhang M."/>
            <person name="Rausher M.D."/>
        </authorList>
    </citation>
    <scope>NUCLEOTIDE SEQUENCE [LARGE SCALE GENOMIC DNA]</scope>
    <source>
        <strain evidence="10">DNT005</strain>
        <tissue evidence="10">Whole leaf</tissue>
    </source>
</reference>
<name>A0ABR0CJV2_9LAMI</name>
<dbReference type="PROSITE" id="PS00678">
    <property type="entry name" value="WD_REPEATS_1"/>
    <property type="match status" value="1"/>
</dbReference>
<dbReference type="SMART" id="SM00320">
    <property type="entry name" value="WD40"/>
    <property type="match status" value="4"/>
</dbReference>
<comment type="function">
    <text evidence="6">Required for maturation of ribosomal RNAs and formation of the large ribosomal subunit.</text>
</comment>
<feature type="region of interest" description="Disordered" evidence="8">
    <location>
        <begin position="1"/>
        <end position="186"/>
    </location>
</feature>
<evidence type="ECO:0000256" key="1">
    <source>
        <dbReference type="ARBA" id="ARBA00022517"/>
    </source>
</evidence>
<evidence type="ECO:0000256" key="2">
    <source>
        <dbReference type="ARBA" id="ARBA00022552"/>
    </source>
</evidence>
<feature type="domain" description="BOP1 N-terminal" evidence="9">
    <location>
        <begin position="167"/>
        <end position="421"/>
    </location>
</feature>
<comment type="subcellular location">
    <subcellularLocation>
        <location evidence="6">Nucleus</location>
        <location evidence="6">Nucleolus</location>
    </subcellularLocation>
    <subcellularLocation>
        <location evidence="6">Nucleus</location>
        <location evidence="6">Nucleoplasm</location>
    </subcellularLocation>
</comment>
<dbReference type="Proteomes" id="UP001291926">
    <property type="component" value="Unassembled WGS sequence"/>
</dbReference>
<dbReference type="SMART" id="SM01035">
    <property type="entry name" value="BOP1NT"/>
    <property type="match status" value="1"/>
</dbReference>
<evidence type="ECO:0000313" key="11">
    <source>
        <dbReference type="Proteomes" id="UP001291926"/>
    </source>
</evidence>
<evidence type="ECO:0000256" key="8">
    <source>
        <dbReference type="SAM" id="MobiDB-lite"/>
    </source>
</evidence>
<feature type="repeat" description="WD" evidence="7">
    <location>
        <begin position="428"/>
        <end position="469"/>
    </location>
</feature>
<dbReference type="Pfam" id="PF00400">
    <property type="entry name" value="WD40"/>
    <property type="match status" value="2"/>
</dbReference>
<comment type="similarity">
    <text evidence="6">Belongs to the WD repeat BOP1/ERB1 family.</text>
</comment>
<dbReference type="PROSITE" id="PS50082">
    <property type="entry name" value="WD_REPEATS_2"/>
    <property type="match status" value="1"/>
</dbReference>
<feature type="compositionally biased region" description="Basic and acidic residues" evidence="8">
    <location>
        <begin position="7"/>
        <end position="37"/>
    </location>
</feature>
<feature type="compositionally biased region" description="Polar residues" evidence="8">
    <location>
        <begin position="70"/>
        <end position="81"/>
    </location>
</feature>
<feature type="compositionally biased region" description="Basic and acidic residues" evidence="8">
    <location>
        <begin position="125"/>
        <end position="143"/>
    </location>
</feature>